<evidence type="ECO:0000256" key="7">
    <source>
        <dbReference type="ARBA" id="ARBA00022806"/>
    </source>
</evidence>
<evidence type="ECO:0000313" key="15">
    <source>
        <dbReference type="EMBL" id="CAH2059306.1"/>
    </source>
</evidence>
<feature type="compositionally biased region" description="Acidic residues" evidence="11">
    <location>
        <begin position="600"/>
        <end position="615"/>
    </location>
</feature>
<dbReference type="InterPro" id="IPR059023">
    <property type="entry name" value="RNA_hel_CTD"/>
</dbReference>
<evidence type="ECO:0000256" key="2">
    <source>
        <dbReference type="ARBA" id="ARBA00008792"/>
    </source>
</evidence>
<dbReference type="PROSITE" id="PS50137">
    <property type="entry name" value="DS_RBD"/>
    <property type="match status" value="2"/>
</dbReference>
<protein>
    <recommendedName>
        <fullName evidence="3">RNA helicase</fullName>
        <ecNumber evidence="3">3.6.4.13</ecNumber>
    </recommendedName>
</protein>
<feature type="region of interest" description="Disordered" evidence="11">
    <location>
        <begin position="1276"/>
        <end position="1325"/>
    </location>
</feature>
<dbReference type="PROSITE" id="PS51194">
    <property type="entry name" value="HELICASE_CTER"/>
    <property type="match status" value="1"/>
</dbReference>
<evidence type="ECO:0000256" key="4">
    <source>
        <dbReference type="ARBA" id="ARBA00022737"/>
    </source>
</evidence>
<accession>A0ABN8INR2</accession>
<feature type="domain" description="Helicase C-terminal" evidence="14">
    <location>
        <begin position="647"/>
        <end position="821"/>
    </location>
</feature>
<evidence type="ECO:0000256" key="9">
    <source>
        <dbReference type="ARBA" id="ARBA00023242"/>
    </source>
</evidence>
<dbReference type="PANTHER" id="PTHR18934:SF119">
    <property type="entry name" value="ATP-DEPENDENT RNA HELICASE A"/>
    <property type="match status" value="1"/>
</dbReference>
<dbReference type="EMBL" id="OW152838">
    <property type="protein sequence ID" value="CAH2059306.1"/>
    <property type="molecule type" value="Genomic_DNA"/>
</dbReference>
<dbReference type="Gene3D" id="1.20.120.1080">
    <property type="match status" value="1"/>
</dbReference>
<evidence type="ECO:0000259" key="12">
    <source>
        <dbReference type="PROSITE" id="PS50137"/>
    </source>
</evidence>
<sequence length="1339" mass="147649">MDGKSFLFSWCAKRSITPTYDIRATGPKHRQRFLCEVRVDGFTYVGAGNSVTKKEAQKNASKDFLNFLVRSGELNASDVPVDVVNKQETEDGNNQGSAQSHQPKPVFQEGMGPQSMGQAYHAIGGNSKNFTYIDRLQQQKNVEDAEDLDVNASLHGNWTMENAKSKLHQFMQINKINADYMYKAVGPDHTRSFCCEMTIFVRQLGRNVTGRETASNKQTASKSCALSIVRQLYHLGVLEAFSGTLKKDKSSECLMRPYPVAIRPDLEEQIEETLQELGIEPVNIEEAEANQNAQEEGQEVSGGITLLQVDRVKQMREARPTPSGVVSWSPPQPNWNAWMGCNIDEGPLATASLDDISSDLEKRHRENCQNSEMYQESLKEREQLPVFAMKSQIMEAINENPVIIIRGNTGCGKTTQVCQFILDDYIASGQGAWANVCVTQPRRISAVSVSERVASERCEELGNSVGYSVRFESVLPRPYGSILFCTVGVLLRKLEGGLRGVSHVLVDEVHERDADTDFALILLRDMAHTYPDLRIILMSATVDVTLFKGYFGDCPVIEVPGRTYPVEQYFLEDCLEITKFVPPVDSRKRKSSGRRATSREDEDDDDEGLGEEPEEDLNKASLDEGSYSELTRETMTKLSEKDLSFELIEALLIYIRNLDADGAVLVFLPGWNFIFALMKHLMHSKIFGDTSQYVILPLHSQIPREDQKKVFLTPPPGLTKVILSTNIAETSITINDVVYVIDCCKAKIKLFTSHNNMTSYATVWASRTNLEQRKGRAGRVRPGVCFTLCSRARYEKLDEHQTAEMFRTPLHELALSIKLLRLGAIGHFLSKAPEPPPLDAVIEAEALLRELGCLDASDALTPLGSILARLPIEPRLGKMMVLGFLLGVGDALTTMAANSTTFPEIFVVEGRRRLSMHQRALAGDRASDHVAMLNAYQMWERERAKGDDAEIRWCDWKGVQQTTLRVTNEAKNQLTNILTTVIGFPEECCIPQRWSPNGNDPILDQVIALLCMGLYPNVCLHQGKRKVLTTEGKLALIHKTSVNCSNQEQKFPSPLFVFGEKVRTRVISCKQTTMVAPLHLLLFGSRKVEWVDNVVRLDNWLNFEMSPRTAALVVALRPAIEKLVERAAAEPDAALHFSGVENKVLHCLKELCVFDAGDYNIIRDVSTPTFRMDGAKRGRGWFSNNSNRGNFGSTFGAQSGFGNRGAFGNRGGPPNRGGFGNSGGFGSRGGFGNSGGFGSRGGFGNVGGFNSQDGFGNQAGGYRRYGNDVSDTGVDGGGNAFSNEGGFGSNGGSFGSGGGFRGGRGPRRGNRGGFNNNRGYGNGGSFSNYPITGNYGGWA</sequence>
<evidence type="ECO:0000259" key="13">
    <source>
        <dbReference type="PROSITE" id="PS51192"/>
    </source>
</evidence>
<dbReference type="SUPFAM" id="SSF54768">
    <property type="entry name" value="dsRNA-binding domain-like"/>
    <property type="match status" value="2"/>
</dbReference>
<reference evidence="15" key="1">
    <citation type="submission" date="2022-03" db="EMBL/GenBank/DDBJ databases">
        <authorList>
            <person name="Martin H S."/>
        </authorList>
    </citation>
    <scope>NUCLEOTIDE SEQUENCE</scope>
</reference>
<dbReference type="Proteomes" id="UP000837857">
    <property type="component" value="Chromosome 26"/>
</dbReference>
<dbReference type="InterPro" id="IPR044445">
    <property type="entry name" value="DHX9_DSRM_1"/>
</dbReference>
<feature type="domain" description="DRBM" evidence="12">
    <location>
        <begin position="162"/>
        <end position="234"/>
    </location>
</feature>
<gene>
    <name evidence="15" type="ORF">IPOD504_LOCUS10812</name>
</gene>
<dbReference type="PROSITE" id="PS51192">
    <property type="entry name" value="HELICASE_ATP_BIND_1"/>
    <property type="match status" value="1"/>
</dbReference>
<dbReference type="Gene3D" id="3.40.50.300">
    <property type="entry name" value="P-loop containing nucleotide triphosphate hydrolases"/>
    <property type="match status" value="2"/>
</dbReference>
<evidence type="ECO:0000259" key="14">
    <source>
        <dbReference type="PROSITE" id="PS51194"/>
    </source>
</evidence>
<keyword evidence="6" id="KW-0378">Hydrolase</keyword>
<evidence type="ECO:0000256" key="3">
    <source>
        <dbReference type="ARBA" id="ARBA00012552"/>
    </source>
</evidence>
<dbReference type="InterPro" id="IPR011545">
    <property type="entry name" value="DEAD/DEAH_box_helicase_dom"/>
</dbReference>
<dbReference type="InterPro" id="IPR001650">
    <property type="entry name" value="Helicase_C-like"/>
</dbReference>
<dbReference type="SMART" id="SM00358">
    <property type="entry name" value="DSRM"/>
    <property type="match status" value="2"/>
</dbReference>
<comment type="subcellular location">
    <subcellularLocation>
        <location evidence="1">Nucleus</location>
    </subcellularLocation>
</comment>
<keyword evidence="7" id="KW-0347">Helicase</keyword>
<proteinExistence type="inferred from homology"/>
<keyword evidence="4" id="KW-0677">Repeat</keyword>
<dbReference type="InterPro" id="IPR007502">
    <property type="entry name" value="Helicase-assoc_dom"/>
</dbReference>
<dbReference type="Gene3D" id="3.30.160.20">
    <property type="match status" value="2"/>
</dbReference>
<dbReference type="InterPro" id="IPR044446">
    <property type="entry name" value="DHX9_DSRM_2"/>
</dbReference>
<dbReference type="InterPro" id="IPR014001">
    <property type="entry name" value="Helicase_ATP-bd"/>
</dbReference>
<dbReference type="EC" id="3.6.4.13" evidence="3"/>
<feature type="domain" description="Helicase ATP-binding" evidence="13">
    <location>
        <begin position="394"/>
        <end position="560"/>
    </location>
</feature>
<dbReference type="CDD" id="cd18791">
    <property type="entry name" value="SF2_C_RHA"/>
    <property type="match status" value="1"/>
</dbReference>
<dbReference type="Pfam" id="PF26026">
    <property type="entry name" value="RNA_hel_CTD"/>
    <property type="match status" value="1"/>
</dbReference>
<dbReference type="Pfam" id="PF00271">
    <property type="entry name" value="Helicase_C"/>
    <property type="match status" value="1"/>
</dbReference>
<keyword evidence="10" id="KW-0694">RNA-binding</keyword>
<evidence type="ECO:0000256" key="11">
    <source>
        <dbReference type="SAM" id="MobiDB-lite"/>
    </source>
</evidence>
<feature type="compositionally biased region" description="Polar residues" evidence="11">
    <location>
        <begin position="92"/>
        <end position="102"/>
    </location>
</feature>
<dbReference type="SUPFAM" id="SSF52540">
    <property type="entry name" value="P-loop containing nucleoside triphosphate hydrolases"/>
    <property type="match status" value="1"/>
</dbReference>
<dbReference type="SMART" id="SM00847">
    <property type="entry name" value="HA2"/>
    <property type="match status" value="1"/>
</dbReference>
<dbReference type="PANTHER" id="PTHR18934">
    <property type="entry name" value="ATP-DEPENDENT RNA HELICASE"/>
    <property type="match status" value="1"/>
</dbReference>
<feature type="compositionally biased region" description="Gly residues" evidence="11">
    <location>
        <begin position="1276"/>
        <end position="1303"/>
    </location>
</feature>
<dbReference type="InterPro" id="IPR048333">
    <property type="entry name" value="HA2_WH"/>
</dbReference>
<evidence type="ECO:0000256" key="6">
    <source>
        <dbReference type="ARBA" id="ARBA00022801"/>
    </source>
</evidence>
<dbReference type="InterPro" id="IPR011709">
    <property type="entry name" value="DEAD-box_helicase_OB_fold"/>
</dbReference>
<organism evidence="15 16">
    <name type="scientific">Iphiclides podalirius</name>
    <name type="common">scarce swallowtail</name>
    <dbReference type="NCBI Taxonomy" id="110791"/>
    <lineage>
        <taxon>Eukaryota</taxon>
        <taxon>Metazoa</taxon>
        <taxon>Ecdysozoa</taxon>
        <taxon>Arthropoda</taxon>
        <taxon>Hexapoda</taxon>
        <taxon>Insecta</taxon>
        <taxon>Pterygota</taxon>
        <taxon>Neoptera</taxon>
        <taxon>Endopterygota</taxon>
        <taxon>Lepidoptera</taxon>
        <taxon>Glossata</taxon>
        <taxon>Ditrysia</taxon>
        <taxon>Papilionoidea</taxon>
        <taxon>Papilionidae</taxon>
        <taxon>Papilioninae</taxon>
        <taxon>Iphiclides</taxon>
    </lineage>
</organism>
<feature type="region of interest" description="Disordered" evidence="11">
    <location>
        <begin position="585"/>
        <end position="628"/>
    </location>
</feature>
<keyword evidence="16" id="KW-1185">Reference proteome</keyword>
<evidence type="ECO:0000256" key="1">
    <source>
        <dbReference type="ARBA" id="ARBA00004123"/>
    </source>
</evidence>
<dbReference type="PROSITE" id="PS00690">
    <property type="entry name" value="DEAH_ATP_HELICASE"/>
    <property type="match status" value="1"/>
</dbReference>
<dbReference type="InterPro" id="IPR014720">
    <property type="entry name" value="dsRBD_dom"/>
</dbReference>
<dbReference type="CDD" id="cd19854">
    <property type="entry name" value="DSRM_DHX9_rpt1"/>
    <property type="match status" value="1"/>
</dbReference>
<feature type="domain" description="DRBM" evidence="12">
    <location>
        <begin position="2"/>
        <end position="70"/>
    </location>
</feature>
<evidence type="ECO:0000256" key="8">
    <source>
        <dbReference type="ARBA" id="ARBA00022840"/>
    </source>
</evidence>
<name>A0ABN8INR2_9NEOP</name>
<keyword evidence="5" id="KW-0547">Nucleotide-binding</keyword>
<keyword evidence="8" id="KW-0067">ATP-binding</keyword>
<dbReference type="SMART" id="SM00490">
    <property type="entry name" value="HELICc"/>
    <property type="match status" value="1"/>
</dbReference>
<feature type="region of interest" description="Disordered" evidence="11">
    <location>
        <begin position="88"/>
        <end position="114"/>
    </location>
</feature>
<comment type="similarity">
    <text evidence="2">Belongs to the DEAD box helicase family. DEAH subfamily.</text>
</comment>
<dbReference type="CDD" id="cd19855">
    <property type="entry name" value="DSRM_DHX9_rpt2"/>
    <property type="match status" value="1"/>
</dbReference>
<dbReference type="Pfam" id="PF00270">
    <property type="entry name" value="DEAD"/>
    <property type="match status" value="1"/>
</dbReference>
<feature type="non-terminal residue" evidence="15">
    <location>
        <position position="1339"/>
    </location>
</feature>
<evidence type="ECO:0000256" key="5">
    <source>
        <dbReference type="ARBA" id="ARBA00022741"/>
    </source>
</evidence>
<dbReference type="SMART" id="SM00487">
    <property type="entry name" value="DEXDc"/>
    <property type="match status" value="1"/>
</dbReference>
<keyword evidence="9" id="KW-0539">Nucleus</keyword>
<dbReference type="InterPro" id="IPR027417">
    <property type="entry name" value="P-loop_NTPase"/>
</dbReference>
<dbReference type="Pfam" id="PF00035">
    <property type="entry name" value="dsrm"/>
    <property type="match status" value="2"/>
</dbReference>
<dbReference type="InterPro" id="IPR002464">
    <property type="entry name" value="DNA/RNA_helicase_DEAH_CS"/>
</dbReference>
<evidence type="ECO:0000313" key="16">
    <source>
        <dbReference type="Proteomes" id="UP000837857"/>
    </source>
</evidence>
<dbReference type="Pfam" id="PF07717">
    <property type="entry name" value="OB_NTP_bind"/>
    <property type="match status" value="1"/>
</dbReference>
<evidence type="ECO:0000256" key="10">
    <source>
        <dbReference type="PROSITE-ProRule" id="PRU00266"/>
    </source>
</evidence>
<dbReference type="Pfam" id="PF04408">
    <property type="entry name" value="WHD_HA2"/>
    <property type="match status" value="1"/>
</dbReference>